<keyword evidence="2" id="KW-1185">Reference proteome</keyword>
<reference evidence="1 2" key="1">
    <citation type="submission" date="2024-06" db="EMBL/GenBank/DDBJ databases">
        <title>The Natural Products Discovery Center: Release of the First 8490 Sequenced Strains for Exploring Actinobacteria Biosynthetic Diversity.</title>
        <authorList>
            <person name="Kalkreuter E."/>
            <person name="Kautsar S.A."/>
            <person name="Yang D."/>
            <person name="Bader C.D."/>
            <person name="Teijaro C.N."/>
            <person name="Fluegel L."/>
            <person name="Davis C.M."/>
            <person name="Simpson J.R."/>
            <person name="Lauterbach L."/>
            <person name="Steele A.D."/>
            <person name="Gui C."/>
            <person name="Meng S."/>
            <person name="Li G."/>
            <person name="Viehrig K."/>
            <person name="Ye F."/>
            <person name="Su P."/>
            <person name="Kiefer A.F."/>
            <person name="Nichols A."/>
            <person name="Cepeda A.J."/>
            <person name="Yan W."/>
            <person name="Fan B."/>
            <person name="Jiang Y."/>
            <person name="Adhikari A."/>
            <person name="Zheng C.-J."/>
            <person name="Schuster L."/>
            <person name="Cowan T.M."/>
            <person name="Smanski M.J."/>
            <person name="Chevrette M.G."/>
            <person name="De Carvalho L.P.S."/>
            <person name="Shen B."/>
        </authorList>
    </citation>
    <scope>NUCLEOTIDE SEQUENCE [LARGE SCALE GENOMIC DNA]</scope>
    <source>
        <strain evidence="1 2">NPDC000632</strain>
    </source>
</reference>
<organism evidence="1 2">
    <name type="scientific">Streptomyces flaveolus</name>
    <dbReference type="NCBI Taxonomy" id="67297"/>
    <lineage>
        <taxon>Bacteria</taxon>
        <taxon>Bacillati</taxon>
        <taxon>Actinomycetota</taxon>
        <taxon>Actinomycetes</taxon>
        <taxon>Kitasatosporales</taxon>
        <taxon>Streptomycetaceae</taxon>
        <taxon>Streptomyces</taxon>
    </lineage>
</organism>
<accession>A0ABV1V7Y8</accession>
<protein>
    <submittedName>
        <fullName evidence="1">Uncharacterized protein</fullName>
    </submittedName>
</protein>
<dbReference type="EMBL" id="JBEPCV010000001">
    <property type="protein sequence ID" value="MER6902607.1"/>
    <property type="molecule type" value="Genomic_DNA"/>
</dbReference>
<dbReference type="Proteomes" id="UP001490330">
    <property type="component" value="Unassembled WGS sequence"/>
</dbReference>
<evidence type="ECO:0000313" key="1">
    <source>
        <dbReference type="EMBL" id="MER6902607.1"/>
    </source>
</evidence>
<evidence type="ECO:0000313" key="2">
    <source>
        <dbReference type="Proteomes" id="UP001490330"/>
    </source>
</evidence>
<dbReference type="RefSeq" id="WP_350719269.1">
    <property type="nucleotide sequence ID" value="NZ_JBEPCO010000014.1"/>
</dbReference>
<name>A0ABV1V7Y8_9ACTN</name>
<proteinExistence type="predicted"/>
<gene>
    <name evidence="1" type="ORF">ABT322_02275</name>
</gene>
<sequence>MATVTFRDETPTGKQLTEWALTGLPDRMTVRELIALRVREEATCHDAHPTDVARRTEAAEHAFLTNGFFVLSGDRQLDSLDETVDLTPAPTLIFIKLVALVGG</sequence>
<comment type="caution">
    <text evidence="1">The sequence shown here is derived from an EMBL/GenBank/DDBJ whole genome shotgun (WGS) entry which is preliminary data.</text>
</comment>